<proteinExistence type="inferred from homology"/>
<evidence type="ECO:0000256" key="7">
    <source>
        <dbReference type="ARBA" id="ARBA00023136"/>
    </source>
</evidence>
<feature type="transmembrane region" description="Helical" evidence="9">
    <location>
        <begin position="101"/>
        <end position="119"/>
    </location>
</feature>
<dbReference type="GO" id="GO:0022857">
    <property type="term" value="F:transmembrane transporter activity"/>
    <property type="evidence" value="ECO:0007669"/>
    <property type="project" value="UniProtKB-UniRule"/>
</dbReference>
<dbReference type="InterPro" id="IPR007387">
    <property type="entry name" value="TRAP_DctQ"/>
</dbReference>
<organism evidence="11 12">
    <name type="scientific">Oceanospirillum multiglobuliferum</name>
    <dbReference type="NCBI Taxonomy" id="64969"/>
    <lineage>
        <taxon>Bacteria</taxon>
        <taxon>Pseudomonadati</taxon>
        <taxon>Pseudomonadota</taxon>
        <taxon>Gammaproteobacteria</taxon>
        <taxon>Oceanospirillales</taxon>
        <taxon>Oceanospirillaceae</taxon>
        <taxon>Oceanospirillum</taxon>
    </lineage>
</organism>
<keyword evidence="7 9" id="KW-0472">Membrane</keyword>
<dbReference type="STRING" id="64969.SAMN02745127_01972"/>
<dbReference type="GO" id="GO:0005886">
    <property type="term" value="C:plasma membrane"/>
    <property type="evidence" value="ECO:0007669"/>
    <property type="project" value="UniProtKB-SubCell"/>
</dbReference>
<dbReference type="OrthoDB" id="9795655at2"/>
<evidence type="ECO:0000256" key="8">
    <source>
        <dbReference type="ARBA" id="ARBA00038436"/>
    </source>
</evidence>
<evidence type="ECO:0000256" key="9">
    <source>
        <dbReference type="RuleBase" id="RU369079"/>
    </source>
</evidence>
<evidence type="ECO:0000259" key="10">
    <source>
        <dbReference type="Pfam" id="PF04290"/>
    </source>
</evidence>
<evidence type="ECO:0000256" key="3">
    <source>
        <dbReference type="ARBA" id="ARBA00022475"/>
    </source>
</evidence>
<keyword evidence="5 9" id="KW-0812">Transmembrane</keyword>
<name>A0A1V4T7C5_9GAMM</name>
<dbReference type="EMBL" id="MTSM01000003">
    <property type="protein sequence ID" value="OPX56473.1"/>
    <property type="molecule type" value="Genomic_DNA"/>
</dbReference>
<evidence type="ECO:0000256" key="1">
    <source>
        <dbReference type="ARBA" id="ARBA00004429"/>
    </source>
</evidence>
<feature type="domain" description="Tripartite ATP-independent periplasmic transporters DctQ component" evidence="10">
    <location>
        <begin position="38"/>
        <end position="172"/>
    </location>
</feature>
<accession>A0A1V4T7C5</accession>
<evidence type="ECO:0000256" key="6">
    <source>
        <dbReference type="ARBA" id="ARBA00022989"/>
    </source>
</evidence>
<gene>
    <name evidence="11" type="ORF">BTE48_03330</name>
</gene>
<keyword evidence="4 9" id="KW-0997">Cell inner membrane</keyword>
<dbReference type="InterPro" id="IPR055348">
    <property type="entry name" value="DctQ"/>
</dbReference>
<evidence type="ECO:0000256" key="5">
    <source>
        <dbReference type="ARBA" id="ARBA00022692"/>
    </source>
</evidence>
<feature type="transmembrane region" description="Helical" evidence="9">
    <location>
        <begin position="64"/>
        <end position="80"/>
    </location>
</feature>
<keyword evidence="6 9" id="KW-1133">Transmembrane helix</keyword>
<dbReference type="PANTHER" id="PTHR35011">
    <property type="entry name" value="2,3-DIKETO-L-GULONATE TRAP TRANSPORTER SMALL PERMEASE PROTEIN YIAM"/>
    <property type="match status" value="1"/>
</dbReference>
<dbReference type="AlphaFoldDB" id="A0A1V4T7C5"/>
<keyword evidence="2 9" id="KW-0813">Transport</keyword>
<keyword evidence="12" id="KW-1185">Reference proteome</keyword>
<evidence type="ECO:0000256" key="2">
    <source>
        <dbReference type="ARBA" id="ARBA00022448"/>
    </source>
</evidence>
<evidence type="ECO:0000313" key="12">
    <source>
        <dbReference type="Proteomes" id="UP000191418"/>
    </source>
</evidence>
<protein>
    <recommendedName>
        <fullName evidence="9">TRAP transporter small permease protein</fullName>
    </recommendedName>
</protein>
<comment type="subcellular location">
    <subcellularLocation>
        <location evidence="1 9">Cell inner membrane</location>
        <topology evidence="1 9">Multi-pass membrane protein</topology>
    </subcellularLocation>
</comment>
<sequence length="178" mass="20084">MAVSHTTSSPKVASPIADFLDGIVLAAGKVFAWSYVVLMAVIITQVVLRYGFNHGLVLLEELQWHLYAVGVMFGISYAQVTNSHIRVDIFHMRFQRRTQHIWEILGILLLMMPFIYVVFDGSLPFVYDSWRINESSASPTGLPYRWLIKSVIPISFGLLFIAALARLIREITGLVKGE</sequence>
<comment type="subunit">
    <text evidence="9">The complex comprises the extracytoplasmic solute receptor protein and the two transmembrane proteins.</text>
</comment>
<comment type="similarity">
    <text evidence="8 9">Belongs to the TRAP transporter small permease family.</text>
</comment>
<feature type="transmembrane region" description="Helical" evidence="9">
    <location>
        <begin position="146"/>
        <end position="168"/>
    </location>
</feature>
<dbReference type="Proteomes" id="UP000191418">
    <property type="component" value="Unassembled WGS sequence"/>
</dbReference>
<evidence type="ECO:0000313" key="11">
    <source>
        <dbReference type="EMBL" id="OPX56473.1"/>
    </source>
</evidence>
<keyword evidence="3" id="KW-1003">Cell membrane</keyword>
<evidence type="ECO:0000256" key="4">
    <source>
        <dbReference type="ARBA" id="ARBA00022519"/>
    </source>
</evidence>
<dbReference type="PANTHER" id="PTHR35011:SF4">
    <property type="entry name" value="SLL1102 PROTEIN"/>
    <property type="match status" value="1"/>
</dbReference>
<feature type="transmembrane region" description="Helical" evidence="9">
    <location>
        <begin position="30"/>
        <end position="52"/>
    </location>
</feature>
<comment type="caution">
    <text evidence="11">The sequence shown here is derived from an EMBL/GenBank/DDBJ whole genome shotgun (WGS) entry which is preliminary data.</text>
</comment>
<dbReference type="RefSeq" id="WP_078745563.1">
    <property type="nucleotide sequence ID" value="NZ_FUXG01000012.1"/>
</dbReference>
<reference evidence="11 12" key="1">
    <citation type="submission" date="2017-01" db="EMBL/GenBank/DDBJ databases">
        <title>Genome Sequencing of a Marine Spirillum, Oceanospirillum multiglobuliferum ATCC 33336, from Japan.</title>
        <authorList>
            <person name="Carney J.G."/>
            <person name="Trachtenberg A.M."/>
            <person name="Rheaume B.A."/>
            <person name="Linnane J.D."/>
            <person name="Pitts N.L."/>
            <person name="Mykles D.L."/>
            <person name="Maclea K.S."/>
        </authorList>
    </citation>
    <scope>NUCLEOTIDE SEQUENCE [LARGE SCALE GENOMIC DNA]</scope>
    <source>
        <strain evidence="11 12">ATCC 33336</strain>
    </source>
</reference>
<comment type="function">
    <text evidence="9">Part of the tripartite ATP-independent periplasmic (TRAP) transport system.</text>
</comment>
<dbReference type="Pfam" id="PF04290">
    <property type="entry name" value="DctQ"/>
    <property type="match status" value="1"/>
</dbReference>